<dbReference type="Proteomes" id="UP000472277">
    <property type="component" value="Chromosome 1"/>
</dbReference>
<keyword evidence="1" id="KW-0812">Transmembrane</keyword>
<dbReference type="AlphaFoldDB" id="A0A673VYR3"/>
<organism evidence="2 3">
    <name type="scientific">Salmo trutta</name>
    <name type="common">Brown trout</name>
    <dbReference type="NCBI Taxonomy" id="8032"/>
    <lineage>
        <taxon>Eukaryota</taxon>
        <taxon>Metazoa</taxon>
        <taxon>Chordata</taxon>
        <taxon>Craniata</taxon>
        <taxon>Vertebrata</taxon>
        <taxon>Euteleostomi</taxon>
        <taxon>Actinopterygii</taxon>
        <taxon>Neopterygii</taxon>
        <taxon>Teleostei</taxon>
        <taxon>Protacanthopterygii</taxon>
        <taxon>Salmoniformes</taxon>
        <taxon>Salmonidae</taxon>
        <taxon>Salmoninae</taxon>
        <taxon>Salmo</taxon>
    </lineage>
</organism>
<dbReference type="Ensembl" id="ENSSTUT00000001486.1">
    <property type="protein sequence ID" value="ENSSTUP00000001367.1"/>
    <property type="gene ID" value="ENSSTUG00000000730.1"/>
</dbReference>
<keyword evidence="3" id="KW-1185">Reference proteome</keyword>
<dbReference type="GO" id="GO:0005886">
    <property type="term" value="C:plasma membrane"/>
    <property type="evidence" value="ECO:0007669"/>
    <property type="project" value="TreeGrafter"/>
</dbReference>
<dbReference type="PANTHER" id="PTHR12286">
    <property type="entry name" value="SACCHAROPINE DEHYDROGENASE-LIKE OXIDOREDUCTASE"/>
    <property type="match status" value="1"/>
</dbReference>
<dbReference type="InParanoid" id="A0A673VYR3"/>
<keyword evidence="1" id="KW-1133">Transmembrane helix</keyword>
<dbReference type="GO" id="GO:0009247">
    <property type="term" value="P:glycolipid biosynthetic process"/>
    <property type="evidence" value="ECO:0007669"/>
    <property type="project" value="TreeGrafter"/>
</dbReference>
<dbReference type="GO" id="GO:0005739">
    <property type="term" value="C:mitochondrion"/>
    <property type="evidence" value="ECO:0007669"/>
    <property type="project" value="TreeGrafter"/>
</dbReference>
<evidence type="ECO:0000313" key="2">
    <source>
        <dbReference type="Ensembl" id="ENSSTUP00000001367.1"/>
    </source>
</evidence>
<dbReference type="PANTHER" id="PTHR12286:SF5">
    <property type="entry name" value="SACCHAROPINE DEHYDROGENASE-LIKE OXIDOREDUCTASE"/>
    <property type="match status" value="1"/>
</dbReference>
<keyword evidence="1" id="KW-0472">Membrane</keyword>
<evidence type="ECO:0000256" key="1">
    <source>
        <dbReference type="SAM" id="Phobius"/>
    </source>
</evidence>
<dbReference type="GeneTree" id="ENSGT00390000004799"/>
<accession>A0A673VYR3</accession>
<sequence length="358" mass="39987">MLTVTSARPDNIIIFGASGFNRQFVMEEAQSAEDPSGSLKWALAGQSRQWLEGGLNQASKSDAPYQTHGPPCQQGLVVLNCVGPCLYGSVVLRSIVPGENAAGSPQQSGVIGSCGFDSIPADMSFLYTRDQFKGRELHFQSFLQCSFLPCKEAVTWKSAIYGFADSGSLRKLRKKFGHQPLPIVGAKVKKRYCLFLSKQIVQHAISFIGSDSWVVRRSQRFLYEEESTLRCNTTTNLDPLDLTQSAGIQLLNNATLLSWLCLFMVCPVSTQFFAYYYYYYHLRLDYHWCTSFVLINYVDFDWSTEPGSVATPVAMVQATITILNEPQFLPINPGAAFARTTLINRLSRHGLVFSVKRF</sequence>
<reference evidence="2" key="1">
    <citation type="submission" date="2021-04" db="EMBL/GenBank/DDBJ databases">
        <authorList>
            <consortium name="Wellcome Sanger Institute Data Sharing"/>
        </authorList>
    </citation>
    <scope>NUCLEOTIDE SEQUENCE [LARGE SCALE GENOMIC DNA]</scope>
</reference>
<feature type="transmembrane region" description="Helical" evidence="1">
    <location>
        <begin position="256"/>
        <end position="278"/>
    </location>
</feature>
<reference evidence="2" key="2">
    <citation type="submission" date="2025-08" db="UniProtKB">
        <authorList>
            <consortium name="Ensembl"/>
        </authorList>
    </citation>
    <scope>IDENTIFICATION</scope>
</reference>
<reference evidence="2" key="3">
    <citation type="submission" date="2025-09" db="UniProtKB">
        <authorList>
            <consortium name="Ensembl"/>
        </authorList>
    </citation>
    <scope>IDENTIFICATION</scope>
</reference>
<protein>
    <submittedName>
        <fullName evidence="2">Saccharopine dehydrogenase b</fullName>
    </submittedName>
</protein>
<name>A0A673VYR3_SALTR</name>
<evidence type="ECO:0000313" key="3">
    <source>
        <dbReference type="Proteomes" id="UP000472277"/>
    </source>
</evidence>
<dbReference type="InterPro" id="IPR051276">
    <property type="entry name" value="Saccharopine_DH-like_oxidrdct"/>
</dbReference>
<dbReference type="GO" id="GO:0005811">
    <property type="term" value="C:lipid droplet"/>
    <property type="evidence" value="ECO:0007669"/>
    <property type="project" value="TreeGrafter"/>
</dbReference>
<proteinExistence type="predicted"/>